<dbReference type="eggNOG" id="COG1475">
    <property type="taxonomic scope" value="Bacteria"/>
</dbReference>
<dbReference type="InterPro" id="IPR050336">
    <property type="entry name" value="Chromosome_partition/occlusion"/>
</dbReference>
<dbReference type="EMBL" id="CP001931">
    <property type="protein sequence ID" value="ADC88691.1"/>
    <property type="molecule type" value="Genomic_DNA"/>
</dbReference>
<dbReference type="CDD" id="cd16387">
    <property type="entry name" value="ParB_N_Srx"/>
    <property type="match status" value="1"/>
</dbReference>
<feature type="domain" description="ParB-like N-terminal" evidence="1">
    <location>
        <begin position="15"/>
        <end position="105"/>
    </location>
</feature>
<keyword evidence="3" id="KW-1185">Reference proteome</keyword>
<organism evidence="2 3">
    <name type="scientific">Thermocrinis albus (strain DSM 14484 / JCM 11386 / HI 11/12)</name>
    <dbReference type="NCBI Taxonomy" id="638303"/>
    <lineage>
        <taxon>Bacteria</taxon>
        <taxon>Pseudomonadati</taxon>
        <taxon>Aquificota</taxon>
        <taxon>Aquificia</taxon>
        <taxon>Aquificales</taxon>
        <taxon>Aquificaceae</taxon>
        <taxon>Thermocrinis</taxon>
    </lineage>
</organism>
<dbReference type="InterPro" id="IPR003115">
    <property type="entry name" value="ParB_N"/>
</dbReference>
<sequence>MRFKEPYKGWELEFQLVPVEKIRIPSIQRELSDMHIKRLVESIEKVGFIEPITLVPAQEEGYYEVINGQHRLEAAKILGIRELPAIILPSSAKNYIIALNTEKVPSLKDRAHQAYEIFMDHLKANPDTKEYELEPMVEDAYLLTIGFVVDHFKDKKFPGYAFEKILKKVDFFLNDPLSAAKEERQKRAEVLLKAKEILNRRYEELQLKNPLQKEAIVSKAFQEVYGRYVRVVGDDFYEVFDKLIEAMQRITFEEGELQEL</sequence>
<dbReference type="KEGG" id="tal:Thal_0053"/>
<protein>
    <submittedName>
        <fullName evidence="2">ParB domain protein nuclease</fullName>
    </submittedName>
</protein>
<dbReference type="Proteomes" id="UP000002043">
    <property type="component" value="Chromosome"/>
</dbReference>
<dbReference type="SMART" id="SM00470">
    <property type="entry name" value="ParB"/>
    <property type="match status" value="1"/>
</dbReference>
<name>D3SNF4_THEAH</name>
<dbReference type="GO" id="GO:0005694">
    <property type="term" value="C:chromosome"/>
    <property type="evidence" value="ECO:0007669"/>
    <property type="project" value="TreeGrafter"/>
</dbReference>
<evidence type="ECO:0000313" key="3">
    <source>
        <dbReference type="Proteomes" id="UP000002043"/>
    </source>
</evidence>
<dbReference type="HOGENOM" id="CLU_1044450_0_0_0"/>
<reference evidence="3" key="1">
    <citation type="journal article" date="2010" name="Stand. Genomic Sci.">
        <title>Complete genome sequence of Thermocrinis albus type strain (HI 11/12T).</title>
        <authorList>
            <person name="Wirth R."/>
            <person name="Sikorski J."/>
            <person name="Brambilla E."/>
            <person name="Misra M."/>
            <person name="Lapidus A."/>
            <person name="Copeland A."/>
            <person name="Nolan M."/>
            <person name="Lucas S."/>
            <person name="Chen F."/>
            <person name="Tice H."/>
            <person name="Cheng J.F."/>
            <person name="Han C."/>
            <person name="Detter J.C."/>
            <person name="Tapia R."/>
            <person name="Bruce D."/>
            <person name="Goodwin L."/>
            <person name="Pitluck S."/>
            <person name="Pati A."/>
            <person name="Anderson I."/>
            <person name="Ivanova N."/>
            <person name="Mavromatis K."/>
            <person name="Mikhailova N."/>
            <person name="Chen A."/>
            <person name="Palaniappan K."/>
            <person name="Bilek Y."/>
            <person name="Hader T."/>
            <person name="Land M."/>
            <person name="Hauser L."/>
            <person name="Chang Y.J."/>
            <person name="Jeffries C.D."/>
            <person name="Tindall B.J."/>
            <person name="Rohde M."/>
            <person name="Goker M."/>
            <person name="Bristow J."/>
            <person name="Eisen J.A."/>
            <person name="Markowitz V."/>
            <person name="Hugenholtz P."/>
            <person name="Kyrpides N.C."/>
            <person name="Klenk H.P."/>
        </authorList>
    </citation>
    <scope>NUCLEOTIDE SEQUENCE [LARGE SCALE GENOMIC DNA]</scope>
    <source>
        <strain evidence="3">DSM 14484 / JCM 11386 / HI 11/12</strain>
    </source>
</reference>
<dbReference type="InterPro" id="IPR036086">
    <property type="entry name" value="ParB/Sulfiredoxin_sf"/>
</dbReference>
<dbReference type="OrthoDB" id="9771335at2"/>
<dbReference type="STRING" id="638303.Thal_0053"/>
<gene>
    <name evidence="2" type="ordered locus">Thal_0053</name>
</gene>
<dbReference type="GO" id="GO:0007059">
    <property type="term" value="P:chromosome segregation"/>
    <property type="evidence" value="ECO:0007669"/>
    <property type="project" value="TreeGrafter"/>
</dbReference>
<proteinExistence type="predicted"/>
<dbReference type="PANTHER" id="PTHR33375:SF1">
    <property type="entry name" value="CHROMOSOME-PARTITIONING PROTEIN PARB-RELATED"/>
    <property type="match status" value="1"/>
</dbReference>
<evidence type="ECO:0000259" key="1">
    <source>
        <dbReference type="SMART" id="SM00470"/>
    </source>
</evidence>
<dbReference type="AlphaFoldDB" id="D3SNF4"/>
<dbReference type="Pfam" id="PF02195">
    <property type="entry name" value="ParB_N"/>
    <property type="match status" value="1"/>
</dbReference>
<dbReference type="Gene3D" id="3.90.1530.10">
    <property type="entry name" value="Conserved hypothetical protein from pyrococcus furiosus pfu- 392566-001, ParB domain"/>
    <property type="match status" value="1"/>
</dbReference>
<accession>D3SNF4</accession>
<dbReference type="RefSeq" id="WP_012991098.1">
    <property type="nucleotide sequence ID" value="NC_013894.1"/>
</dbReference>
<dbReference type="SUPFAM" id="SSF110849">
    <property type="entry name" value="ParB/Sulfiredoxin"/>
    <property type="match status" value="1"/>
</dbReference>
<dbReference type="PANTHER" id="PTHR33375">
    <property type="entry name" value="CHROMOSOME-PARTITIONING PROTEIN PARB-RELATED"/>
    <property type="match status" value="1"/>
</dbReference>
<evidence type="ECO:0000313" key="2">
    <source>
        <dbReference type="EMBL" id="ADC88691.1"/>
    </source>
</evidence>